<evidence type="ECO:0000313" key="6">
    <source>
        <dbReference type="Proteomes" id="UP000001520"/>
    </source>
</evidence>
<dbReference type="HOGENOM" id="CLU_610749_0_0_0"/>
<dbReference type="EMBL" id="AP011529">
    <property type="protein sequence ID" value="BAI80374.1"/>
    <property type="molecule type" value="Genomic_DNA"/>
</dbReference>
<dbReference type="eggNOG" id="COG0582">
    <property type="taxonomic scope" value="Bacteria"/>
</dbReference>
<comment type="similarity">
    <text evidence="1">Belongs to the 'phage' integrase family.</text>
</comment>
<dbReference type="KEGG" id="ddf:DEFDS_0900"/>
<dbReference type="OrthoDB" id="1094492at2"/>
<dbReference type="Proteomes" id="UP000001520">
    <property type="component" value="Chromosome"/>
</dbReference>
<evidence type="ECO:0000256" key="2">
    <source>
        <dbReference type="ARBA" id="ARBA00023125"/>
    </source>
</evidence>
<dbReference type="Gene3D" id="1.10.443.10">
    <property type="entry name" value="Intergrase catalytic core"/>
    <property type="match status" value="1"/>
</dbReference>
<keyword evidence="2" id="KW-0238">DNA-binding</keyword>
<dbReference type="GO" id="GO:0015074">
    <property type="term" value="P:DNA integration"/>
    <property type="evidence" value="ECO:0007669"/>
    <property type="project" value="InterPro"/>
</dbReference>
<dbReference type="CDD" id="cd00796">
    <property type="entry name" value="INT_Rci_Hp1_C"/>
    <property type="match status" value="1"/>
</dbReference>
<dbReference type="RefSeq" id="WP_013007621.1">
    <property type="nucleotide sequence ID" value="NC_013939.1"/>
</dbReference>
<dbReference type="SUPFAM" id="SSF56349">
    <property type="entry name" value="DNA breaking-rejoining enzymes"/>
    <property type="match status" value="1"/>
</dbReference>
<evidence type="ECO:0000256" key="1">
    <source>
        <dbReference type="ARBA" id="ARBA00008857"/>
    </source>
</evidence>
<dbReference type="Pfam" id="PF00589">
    <property type="entry name" value="Phage_integrase"/>
    <property type="match status" value="1"/>
</dbReference>
<dbReference type="InterPro" id="IPR050090">
    <property type="entry name" value="Tyrosine_recombinase_XerCD"/>
</dbReference>
<protein>
    <recommendedName>
        <fullName evidence="4">Tyr recombinase domain-containing protein</fullName>
    </recommendedName>
</protein>
<dbReference type="GO" id="GO:0006310">
    <property type="term" value="P:DNA recombination"/>
    <property type="evidence" value="ECO:0007669"/>
    <property type="project" value="UniProtKB-KW"/>
</dbReference>
<organism evidence="5 6">
    <name type="scientific">Deferribacter desulfuricans (strain DSM 14783 / JCM 11476 / NBRC 101012 / SSM1)</name>
    <dbReference type="NCBI Taxonomy" id="639282"/>
    <lineage>
        <taxon>Bacteria</taxon>
        <taxon>Pseudomonadati</taxon>
        <taxon>Deferribacterota</taxon>
        <taxon>Deferribacteres</taxon>
        <taxon>Deferribacterales</taxon>
        <taxon>Deferribacteraceae</taxon>
        <taxon>Deferribacter</taxon>
    </lineage>
</organism>
<dbReference type="InterPro" id="IPR011010">
    <property type="entry name" value="DNA_brk_join_enz"/>
</dbReference>
<accession>D3PCQ1</accession>
<name>D3PCQ1_DEFDS</name>
<dbReference type="PANTHER" id="PTHR30349:SF41">
    <property type="entry name" value="INTEGRASE_RECOMBINASE PROTEIN MJ0367-RELATED"/>
    <property type="match status" value="1"/>
</dbReference>
<dbReference type="InterPro" id="IPR013762">
    <property type="entry name" value="Integrase-like_cat_sf"/>
</dbReference>
<keyword evidence="3" id="KW-0233">DNA recombination</keyword>
<dbReference type="InterPro" id="IPR002104">
    <property type="entry name" value="Integrase_catalytic"/>
</dbReference>
<evidence type="ECO:0000256" key="3">
    <source>
        <dbReference type="ARBA" id="ARBA00023172"/>
    </source>
</evidence>
<keyword evidence="6" id="KW-1185">Reference proteome</keyword>
<evidence type="ECO:0000313" key="5">
    <source>
        <dbReference type="EMBL" id="BAI80374.1"/>
    </source>
</evidence>
<sequence>MRGIREIKTFYLRCTKCKKYVVLENVKLSKKSGQIFCPNCNSVLNDKVYIKNNKKFLNVSREYNIYYSDIKTKVKREQILKEINHLLRNKKEKQQITLIDFFFQHAPLIKPTGDYIDLYRLTHFVYYLLTVKYKNKLNLLMSELKESDIDDFLSFIENYEFKIERKNKESLLEKLLNIRRINNEFFVSEPINASNKNFFITLIKNHISYQPRKKQLAKNTIDKYINVIRSFLNNAKTHNYIEEKLYTHVYDNIKMSNKYKPRIIFLEEDEIHKLIASLKLSGAEEVYLKTLIAIETGWRRGDINKLTVKDIDFVNKIITTTISKTGDKLDSKPITEFTLNEIREYITKNNITDQLFKTRNNSKALKTAAKNAGIDKNVTMYVFRHTVATLLALSKDFYQKEIQEYMNHSKPDITNNYVKIAQAKFDNKIDSFKKSLFEPMLKSIDKNE</sequence>
<dbReference type="GO" id="GO:0003677">
    <property type="term" value="F:DNA binding"/>
    <property type="evidence" value="ECO:0007669"/>
    <property type="project" value="UniProtKB-KW"/>
</dbReference>
<dbReference type="AlphaFoldDB" id="D3PCQ1"/>
<reference evidence="5 6" key="1">
    <citation type="journal article" date="2010" name="DNA Res.">
        <title>Bacterial lifestyle in a deep-sea hydrothermal vent chimney revealed by the genome sequence of the thermophilic bacterium Deferribacter desulfuricans SSM1.</title>
        <authorList>
            <person name="Takaki Y."/>
            <person name="Shimamura S."/>
            <person name="Nakagawa S."/>
            <person name="Fukuhara Y."/>
            <person name="Horikawa H."/>
            <person name="Ankai A."/>
            <person name="Harada T."/>
            <person name="Hosoyama A."/>
            <person name="Oguchi A."/>
            <person name="Fukui S."/>
            <person name="Fujita N."/>
            <person name="Takami H."/>
            <person name="Takai K."/>
        </authorList>
    </citation>
    <scope>NUCLEOTIDE SEQUENCE [LARGE SCALE GENOMIC DNA]</scope>
    <source>
        <strain evidence="6">DSM 14783 / JCM 11476 / NBRC 101012 / SSM1</strain>
    </source>
</reference>
<gene>
    <name evidence="5" type="ordered locus">DEFDS_0900</name>
</gene>
<dbReference type="PANTHER" id="PTHR30349">
    <property type="entry name" value="PHAGE INTEGRASE-RELATED"/>
    <property type="match status" value="1"/>
</dbReference>
<proteinExistence type="inferred from homology"/>
<feature type="domain" description="Tyr recombinase" evidence="4">
    <location>
        <begin position="261"/>
        <end position="430"/>
    </location>
</feature>
<evidence type="ECO:0000259" key="4">
    <source>
        <dbReference type="PROSITE" id="PS51898"/>
    </source>
</evidence>
<dbReference type="STRING" id="639282.DEFDS_0900"/>
<dbReference type="PROSITE" id="PS51898">
    <property type="entry name" value="TYR_RECOMBINASE"/>
    <property type="match status" value="1"/>
</dbReference>